<feature type="region of interest" description="Disordered" evidence="1">
    <location>
        <begin position="17"/>
        <end position="55"/>
    </location>
</feature>
<protein>
    <submittedName>
        <fullName evidence="2">Uncharacterized protein</fullName>
    </submittedName>
</protein>
<gene>
    <name evidence="2" type="ORF">DPMN_106017</name>
</gene>
<sequence>MSTGIEKSIKSFVLKAKEKEKATPKEKVLRNNAKSKTVSDSSKNSKKKPTDKNNN</sequence>
<reference evidence="2" key="2">
    <citation type="submission" date="2020-11" db="EMBL/GenBank/DDBJ databases">
        <authorList>
            <person name="McCartney M.A."/>
            <person name="Auch B."/>
            <person name="Kono T."/>
            <person name="Mallez S."/>
            <person name="Becker A."/>
            <person name="Gohl D.M."/>
            <person name="Silverstein K.A.T."/>
            <person name="Koren S."/>
            <person name="Bechman K.B."/>
            <person name="Herman A."/>
            <person name="Abrahante J.E."/>
            <person name="Garbe J."/>
        </authorList>
    </citation>
    <scope>NUCLEOTIDE SEQUENCE</scope>
    <source>
        <strain evidence="2">Duluth1</strain>
        <tissue evidence="2">Whole animal</tissue>
    </source>
</reference>
<keyword evidence="3" id="KW-1185">Reference proteome</keyword>
<dbReference type="EMBL" id="JAIWYP010000004">
    <property type="protein sequence ID" value="KAH3832723.1"/>
    <property type="molecule type" value="Genomic_DNA"/>
</dbReference>
<evidence type="ECO:0000313" key="2">
    <source>
        <dbReference type="EMBL" id="KAH3832723.1"/>
    </source>
</evidence>
<dbReference type="AlphaFoldDB" id="A0A9D4QI05"/>
<evidence type="ECO:0000256" key="1">
    <source>
        <dbReference type="SAM" id="MobiDB-lite"/>
    </source>
</evidence>
<feature type="compositionally biased region" description="Basic and acidic residues" evidence="1">
    <location>
        <begin position="17"/>
        <end position="29"/>
    </location>
</feature>
<accession>A0A9D4QI05</accession>
<name>A0A9D4QI05_DREPO</name>
<evidence type="ECO:0000313" key="3">
    <source>
        <dbReference type="Proteomes" id="UP000828390"/>
    </source>
</evidence>
<feature type="compositionally biased region" description="Polar residues" evidence="1">
    <location>
        <begin position="32"/>
        <end position="42"/>
    </location>
</feature>
<comment type="caution">
    <text evidence="2">The sequence shown here is derived from an EMBL/GenBank/DDBJ whole genome shotgun (WGS) entry which is preliminary data.</text>
</comment>
<reference evidence="2" key="1">
    <citation type="journal article" date="2019" name="bioRxiv">
        <title>The Genome of the Zebra Mussel, Dreissena polymorpha: A Resource for Invasive Species Research.</title>
        <authorList>
            <person name="McCartney M.A."/>
            <person name="Auch B."/>
            <person name="Kono T."/>
            <person name="Mallez S."/>
            <person name="Zhang Y."/>
            <person name="Obille A."/>
            <person name="Becker A."/>
            <person name="Abrahante J.E."/>
            <person name="Garbe J."/>
            <person name="Badalamenti J.P."/>
            <person name="Herman A."/>
            <person name="Mangelson H."/>
            <person name="Liachko I."/>
            <person name="Sullivan S."/>
            <person name="Sone E.D."/>
            <person name="Koren S."/>
            <person name="Silverstein K.A.T."/>
            <person name="Beckman K.B."/>
            <person name="Gohl D.M."/>
        </authorList>
    </citation>
    <scope>NUCLEOTIDE SEQUENCE</scope>
    <source>
        <strain evidence="2">Duluth1</strain>
        <tissue evidence="2">Whole animal</tissue>
    </source>
</reference>
<dbReference type="Proteomes" id="UP000828390">
    <property type="component" value="Unassembled WGS sequence"/>
</dbReference>
<organism evidence="2 3">
    <name type="scientific">Dreissena polymorpha</name>
    <name type="common">Zebra mussel</name>
    <name type="synonym">Mytilus polymorpha</name>
    <dbReference type="NCBI Taxonomy" id="45954"/>
    <lineage>
        <taxon>Eukaryota</taxon>
        <taxon>Metazoa</taxon>
        <taxon>Spiralia</taxon>
        <taxon>Lophotrochozoa</taxon>
        <taxon>Mollusca</taxon>
        <taxon>Bivalvia</taxon>
        <taxon>Autobranchia</taxon>
        <taxon>Heteroconchia</taxon>
        <taxon>Euheterodonta</taxon>
        <taxon>Imparidentia</taxon>
        <taxon>Neoheterodontei</taxon>
        <taxon>Myida</taxon>
        <taxon>Dreissenoidea</taxon>
        <taxon>Dreissenidae</taxon>
        <taxon>Dreissena</taxon>
    </lineage>
</organism>
<proteinExistence type="predicted"/>